<evidence type="ECO:0000313" key="2">
    <source>
        <dbReference type="Proteomes" id="UP000799640"/>
    </source>
</evidence>
<protein>
    <submittedName>
        <fullName evidence="1">Uncharacterized protein</fullName>
    </submittedName>
</protein>
<accession>A0A6G1HTB8</accession>
<dbReference type="Proteomes" id="UP000799640">
    <property type="component" value="Unassembled WGS sequence"/>
</dbReference>
<organism evidence="1 2">
    <name type="scientific">Trichodelitschia bisporula</name>
    <dbReference type="NCBI Taxonomy" id="703511"/>
    <lineage>
        <taxon>Eukaryota</taxon>
        <taxon>Fungi</taxon>
        <taxon>Dikarya</taxon>
        <taxon>Ascomycota</taxon>
        <taxon>Pezizomycotina</taxon>
        <taxon>Dothideomycetes</taxon>
        <taxon>Dothideomycetes incertae sedis</taxon>
        <taxon>Phaeotrichales</taxon>
        <taxon>Phaeotrichaceae</taxon>
        <taxon>Trichodelitschia</taxon>
    </lineage>
</organism>
<gene>
    <name evidence="1" type="ORF">EJ06DRAFT_531394</name>
</gene>
<name>A0A6G1HTB8_9PEZI</name>
<keyword evidence="2" id="KW-1185">Reference proteome</keyword>
<sequence length="167" mass="18638">MGVLKGGWGESGQGFNSQRRVKGIPRLARVRGSPLIPCRQRQASRRLHVPYRAGYGLSTWARGFAATAELAQHRLAPPALGWREFSTAPPPSLQLQLLLRCPICLDQSLSHLRLPELQSLKAQAETLLLHNIRLHWSLSLFGQLMQIPIVGHYCHQSLPFPASRGQQ</sequence>
<evidence type="ECO:0000313" key="1">
    <source>
        <dbReference type="EMBL" id="KAF2399087.1"/>
    </source>
</evidence>
<reference evidence="1" key="1">
    <citation type="journal article" date="2020" name="Stud. Mycol.">
        <title>101 Dothideomycetes genomes: a test case for predicting lifestyles and emergence of pathogens.</title>
        <authorList>
            <person name="Haridas S."/>
            <person name="Albert R."/>
            <person name="Binder M."/>
            <person name="Bloem J."/>
            <person name="Labutti K."/>
            <person name="Salamov A."/>
            <person name="Andreopoulos B."/>
            <person name="Baker S."/>
            <person name="Barry K."/>
            <person name="Bills G."/>
            <person name="Bluhm B."/>
            <person name="Cannon C."/>
            <person name="Castanera R."/>
            <person name="Culley D."/>
            <person name="Daum C."/>
            <person name="Ezra D."/>
            <person name="Gonzalez J."/>
            <person name="Henrissat B."/>
            <person name="Kuo A."/>
            <person name="Liang C."/>
            <person name="Lipzen A."/>
            <person name="Lutzoni F."/>
            <person name="Magnuson J."/>
            <person name="Mondo S."/>
            <person name="Nolan M."/>
            <person name="Ohm R."/>
            <person name="Pangilinan J."/>
            <person name="Park H.-J."/>
            <person name="Ramirez L."/>
            <person name="Alfaro M."/>
            <person name="Sun H."/>
            <person name="Tritt A."/>
            <person name="Yoshinaga Y."/>
            <person name="Zwiers L.-H."/>
            <person name="Turgeon B."/>
            <person name="Goodwin S."/>
            <person name="Spatafora J."/>
            <person name="Crous P."/>
            <person name="Grigoriev I."/>
        </authorList>
    </citation>
    <scope>NUCLEOTIDE SEQUENCE</scope>
    <source>
        <strain evidence="1">CBS 262.69</strain>
    </source>
</reference>
<proteinExistence type="predicted"/>
<dbReference type="AlphaFoldDB" id="A0A6G1HTB8"/>
<dbReference type="EMBL" id="ML996698">
    <property type="protein sequence ID" value="KAF2399087.1"/>
    <property type="molecule type" value="Genomic_DNA"/>
</dbReference>